<keyword evidence="2" id="KW-1185">Reference proteome</keyword>
<dbReference type="EMBL" id="PRDG01000003">
    <property type="protein sequence ID" value="MBP2623308.1"/>
    <property type="molecule type" value="Genomic_DNA"/>
</dbReference>
<organism evidence="1 2">
    <name type="scientific">Streptococcus oricebi</name>
    <dbReference type="NCBI Taxonomy" id="1547447"/>
    <lineage>
        <taxon>Bacteria</taxon>
        <taxon>Bacillati</taxon>
        <taxon>Bacillota</taxon>
        <taxon>Bacilli</taxon>
        <taxon>Lactobacillales</taxon>
        <taxon>Streptococcaceae</taxon>
        <taxon>Streptococcus</taxon>
    </lineage>
</organism>
<protein>
    <recommendedName>
        <fullName evidence="3">DUF2140 family protein</fullName>
    </recommendedName>
</protein>
<name>A0ABS5B395_9STRE</name>
<dbReference type="RefSeq" id="WP_209627812.1">
    <property type="nucleotide sequence ID" value="NZ_PRDG01000003.1"/>
</dbReference>
<proteinExistence type="predicted"/>
<comment type="caution">
    <text evidence="1">The sequence shown here is derived from an EMBL/GenBank/DDBJ whole genome shotgun (WGS) entry which is preliminary data.</text>
</comment>
<dbReference type="Proteomes" id="UP001519296">
    <property type="component" value="Unassembled WGS sequence"/>
</dbReference>
<reference evidence="1 2" key="1">
    <citation type="submission" date="2018-02" db="EMBL/GenBank/DDBJ databases">
        <title>Draft genome sequence of Streptococcus oricebi CCUG 70868T type strain.</title>
        <authorList>
            <person name="Mendez V."/>
            <person name="Salva-Serra F."/>
            <person name="Jaen-Luchoro D."/>
            <person name="Gonzales-Siles L."/>
            <person name="Karlsson R."/>
            <person name="Engstrom-Jakobsson H."/>
            <person name="Busquets A."/>
            <person name="Gomila M."/>
            <person name="Pineiro-Iglesias B."/>
            <person name="Bennasar-Figueras A."/>
            <person name="Seeger M."/>
            <person name="Moore E."/>
        </authorList>
    </citation>
    <scope>NUCLEOTIDE SEQUENCE [LARGE SCALE GENOMIC DNA]</scope>
    <source>
        <strain evidence="1 2">CCUG 70868</strain>
    </source>
</reference>
<gene>
    <name evidence="1" type="ORF">C4K46_05070</name>
</gene>
<evidence type="ECO:0000313" key="1">
    <source>
        <dbReference type="EMBL" id="MBP2623308.1"/>
    </source>
</evidence>
<evidence type="ECO:0000313" key="2">
    <source>
        <dbReference type="Proteomes" id="UP001519296"/>
    </source>
</evidence>
<sequence length="209" mass="23275">MIKKIFKFIALVLVLLVLALLFLVQGSVKSSEQLKNLPKPNSIAEILDLSKANYNLTSDGLTTDLLLDSRQFSQLIKFSSQDDQGSEQNMAFTIEGDHLRIQSPVKLAFLDSKADIDAVPRVVENQLELEFKAVRLGNLPIPKSILINQLKTSLGDQDNVRLVGDRLRIDLPQTFFTVKQVEVKDSKLALQVSLSQNLLDSLNGLMNTN</sequence>
<evidence type="ECO:0008006" key="3">
    <source>
        <dbReference type="Google" id="ProtNLM"/>
    </source>
</evidence>
<accession>A0ABS5B395</accession>